<dbReference type="InterPro" id="IPR002355">
    <property type="entry name" value="Cu_oxidase_Cu_BS"/>
</dbReference>
<evidence type="ECO:0000256" key="1">
    <source>
        <dbReference type="ARBA" id="ARBA00022723"/>
    </source>
</evidence>
<dbReference type="EMBL" id="JANFQO010000032">
    <property type="protein sequence ID" value="MCQ4167504.1"/>
    <property type="molecule type" value="Genomic_DNA"/>
</dbReference>
<dbReference type="InterPro" id="IPR045087">
    <property type="entry name" value="Cu-oxidase_fam"/>
</dbReference>
<comment type="caution">
    <text evidence="6">The sequence shown here is derived from an EMBL/GenBank/DDBJ whole genome shotgun (WGS) entry which is preliminary data.</text>
</comment>
<sequence length="660" mass="72902">MKPIHRRLAVLAAALAAALPLQAAERVDAQPVPAQILRAADAAAGALKAAGPRRLSGVAAHEARLELDIDFTTSTIFNPATGEFDTVKLRSYRSPGTEPRVPFVAPLIEVQPGETVRIGLNNKLPAEPDCARQVDSINVPHCFNHTNLHSHGLWVSPSGNSDNVLIALLPGVRFEYEYNIPADHPAGTFWYHPHMHGSTALQVSSGMAGTLIVRGNRRPTAEHNGDIDTLLQRDGAPVTERVVQVQQVQYACRDENNQIKTHKVDGKVVAWVCDKKTKDVGQITGYDQFGQTSWKESGRYTSINGQILPTFRGARSGALERWRVVHAGVRNSVNLQFRKMKSGAKSFDRLRTQELAGWVDRNCTGELLPQWEIAADGLTHGRIVRKTQNVLQPGYRSDVLVVFPEAGDYCVIDGDAAADESVTWAAESRQVLGKVTVEQGETVPADLQAYLTAQLSAMADATQEPAIAARIKSGLADGLRTELFAPHADIADSELTKPGQTMTFDIPKVKVKNPKYPPELPEFIEQFEFRVGDEAYNPKHARELVLGRAEEWELSSLVGSHPFHIHVNPFQVVRIVDDKNRELSAQDLEKDPVYAGVLGTWKDTLWIKGGYKLYVRTRYQRYIGEYVLHCHILDHEDQGMMQNVRVVLPDGKGGGVYGHH</sequence>
<dbReference type="PANTHER" id="PTHR11709">
    <property type="entry name" value="MULTI-COPPER OXIDASE"/>
    <property type="match status" value="1"/>
</dbReference>
<dbReference type="InterPro" id="IPR033138">
    <property type="entry name" value="Cu_oxidase_CS"/>
</dbReference>
<dbReference type="Gene3D" id="2.60.40.420">
    <property type="entry name" value="Cupredoxins - blue copper proteins"/>
    <property type="match status" value="3"/>
</dbReference>
<dbReference type="InterPro" id="IPR011707">
    <property type="entry name" value="Cu-oxidase-like_N"/>
</dbReference>
<dbReference type="InterPro" id="IPR008972">
    <property type="entry name" value="Cupredoxin"/>
</dbReference>
<protein>
    <submittedName>
        <fullName evidence="6">Multicopper oxidase family protein</fullName>
    </submittedName>
</protein>
<organism evidence="6 7">
    <name type="scientific">Tahibacter harae</name>
    <dbReference type="NCBI Taxonomy" id="2963937"/>
    <lineage>
        <taxon>Bacteria</taxon>
        <taxon>Pseudomonadati</taxon>
        <taxon>Pseudomonadota</taxon>
        <taxon>Gammaproteobacteria</taxon>
        <taxon>Lysobacterales</taxon>
        <taxon>Rhodanobacteraceae</taxon>
        <taxon>Tahibacter</taxon>
    </lineage>
</organism>
<proteinExistence type="predicted"/>
<dbReference type="PANTHER" id="PTHR11709:SF518">
    <property type="entry name" value="MULTICOPPER OXIDASE"/>
    <property type="match status" value="1"/>
</dbReference>
<dbReference type="SUPFAM" id="SSF49503">
    <property type="entry name" value="Cupredoxins"/>
    <property type="match status" value="3"/>
</dbReference>
<keyword evidence="3" id="KW-0732">Signal</keyword>
<evidence type="ECO:0000259" key="4">
    <source>
        <dbReference type="Pfam" id="PF07731"/>
    </source>
</evidence>
<dbReference type="PROSITE" id="PS00079">
    <property type="entry name" value="MULTICOPPER_OXIDASE1"/>
    <property type="match status" value="1"/>
</dbReference>
<dbReference type="InterPro" id="IPR011706">
    <property type="entry name" value="Cu-oxidase_C"/>
</dbReference>
<dbReference type="Pfam" id="PF07732">
    <property type="entry name" value="Cu-oxidase_3"/>
    <property type="match status" value="1"/>
</dbReference>
<feature type="domain" description="Plastocyanin-like" evidence="4">
    <location>
        <begin position="538"/>
        <end position="646"/>
    </location>
</feature>
<keyword evidence="1" id="KW-0479">Metal-binding</keyword>
<gene>
    <name evidence="6" type="ORF">NM961_22555</name>
</gene>
<name>A0ABT1QYZ0_9GAMM</name>
<accession>A0ABT1QYZ0</accession>
<reference evidence="6" key="1">
    <citation type="submission" date="2022-07" db="EMBL/GenBank/DDBJ databases">
        <title>Tahibacter sp., a new gammaproteobacterium isolated from the silt sample collected at pig farm.</title>
        <authorList>
            <person name="Chen H."/>
        </authorList>
    </citation>
    <scope>NUCLEOTIDE SEQUENCE</scope>
    <source>
        <strain evidence="6">P2K</strain>
    </source>
</reference>
<evidence type="ECO:0000259" key="5">
    <source>
        <dbReference type="Pfam" id="PF07732"/>
    </source>
</evidence>
<evidence type="ECO:0000256" key="2">
    <source>
        <dbReference type="ARBA" id="ARBA00023002"/>
    </source>
</evidence>
<dbReference type="Pfam" id="PF07731">
    <property type="entry name" value="Cu-oxidase_2"/>
    <property type="match status" value="1"/>
</dbReference>
<dbReference type="RefSeq" id="WP_255916689.1">
    <property type="nucleotide sequence ID" value="NZ_JANFQO010000032.1"/>
</dbReference>
<dbReference type="Proteomes" id="UP001165498">
    <property type="component" value="Unassembled WGS sequence"/>
</dbReference>
<dbReference type="CDD" id="cd13900">
    <property type="entry name" value="CuRO_3_Tth-MCO_like"/>
    <property type="match status" value="1"/>
</dbReference>
<feature type="signal peptide" evidence="3">
    <location>
        <begin position="1"/>
        <end position="23"/>
    </location>
</feature>
<evidence type="ECO:0000313" key="7">
    <source>
        <dbReference type="Proteomes" id="UP001165498"/>
    </source>
</evidence>
<feature type="domain" description="Plastocyanin-like" evidence="5">
    <location>
        <begin position="144"/>
        <end position="216"/>
    </location>
</feature>
<dbReference type="PROSITE" id="PS00080">
    <property type="entry name" value="MULTICOPPER_OXIDASE2"/>
    <property type="match status" value="1"/>
</dbReference>
<evidence type="ECO:0000313" key="6">
    <source>
        <dbReference type="EMBL" id="MCQ4167504.1"/>
    </source>
</evidence>
<keyword evidence="2" id="KW-0560">Oxidoreductase</keyword>
<keyword evidence="7" id="KW-1185">Reference proteome</keyword>
<feature type="chain" id="PRO_5045130972" evidence="3">
    <location>
        <begin position="24"/>
        <end position="660"/>
    </location>
</feature>
<evidence type="ECO:0000256" key="3">
    <source>
        <dbReference type="SAM" id="SignalP"/>
    </source>
</evidence>
<dbReference type="CDD" id="cd13853">
    <property type="entry name" value="CuRO_1_Tth-MCO_like"/>
    <property type="match status" value="1"/>
</dbReference>